<dbReference type="GO" id="GO:0008864">
    <property type="term" value="F:formyltetrahydrofolate deformylase activity"/>
    <property type="evidence" value="ECO:0007669"/>
    <property type="project" value="UniProtKB-UniRule"/>
</dbReference>
<dbReference type="InterPro" id="IPR041729">
    <property type="entry name" value="Formyl-FH4-Hydrolase_C"/>
</dbReference>
<dbReference type="EMBL" id="FOFZ01000004">
    <property type="protein sequence ID" value="SEQ83140.1"/>
    <property type="molecule type" value="Genomic_DNA"/>
</dbReference>
<comment type="pathway">
    <text evidence="3">Purine metabolism; IMP biosynthesis via de novo pathway; formate from 10-formyl-5,6,7,8-tetrahydrofolate: step 1/1.</text>
</comment>
<evidence type="ECO:0000256" key="2">
    <source>
        <dbReference type="ARBA" id="ARBA00022801"/>
    </source>
</evidence>
<dbReference type="NCBIfam" id="NF004684">
    <property type="entry name" value="PRK06027.1"/>
    <property type="match status" value="1"/>
</dbReference>
<dbReference type="HAMAP" id="MF_01927">
    <property type="entry name" value="PurU"/>
    <property type="match status" value="1"/>
</dbReference>
<dbReference type="PANTHER" id="PTHR42706:SF1">
    <property type="entry name" value="FORMYLTETRAHYDROFOLATE DEFORMYLASE 2, MITOCHONDRIAL"/>
    <property type="match status" value="1"/>
</dbReference>
<dbReference type="Gene3D" id="3.40.50.170">
    <property type="entry name" value="Formyl transferase, N-terminal domain"/>
    <property type="match status" value="1"/>
</dbReference>
<dbReference type="Gene3D" id="3.30.70.260">
    <property type="match status" value="1"/>
</dbReference>
<dbReference type="PANTHER" id="PTHR42706">
    <property type="entry name" value="FORMYLTETRAHYDROFOLATE DEFORMYLASE"/>
    <property type="match status" value="1"/>
</dbReference>
<keyword evidence="3" id="KW-0658">Purine biosynthesis</keyword>
<reference evidence="7" key="1">
    <citation type="submission" date="2016-10" db="EMBL/GenBank/DDBJ databases">
        <authorList>
            <person name="Varghese N."/>
            <person name="Submissions S."/>
        </authorList>
    </citation>
    <scope>NUCLEOTIDE SEQUENCE [LARGE SCALE GENOMIC DNA]</scope>
    <source>
        <strain evidence="7">DSM 15719</strain>
    </source>
</reference>
<name>A0A1H9J8D4_FLAFI</name>
<dbReference type="InterPro" id="IPR044074">
    <property type="entry name" value="PurU_ACT"/>
</dbReference>
<evidence type="ECO:0000256" key="3">
    <source>
        <dbReference type="HAMAP-Rule" id="MF_01927"/>
    </source>
</evidence>
<dbReference type="InterPro" id="IPR002912">
    <property type="entry name" value="ACT_dom"/>
</dbReference>
<sequence length="307" mass="35494">MEIRTKLFLLPKKEFKTPKEPSIMQKITLLIHCKDQKGIIATVTNFILKVEGNITYLDQHVDVEQNVFFMRLESELTNPSSSVEAIIADFQQTIATDFDMSWDLYNKEVKPKMALFVSKYNHCLYDILGRYSAGELNVEIPFIISNHMDLKPIADQFNIPFYHVPFTKDNKAEGEKQQIELLQKHEINFIVLARYMQIITPDLISLYENKIINIHHSFLPAFPGAKPYHSAFKRGVKIIGATSHYVTEELDEGPIIEQDITRVSHINSVDDFIMKGKDLERTVLARAIKLHAERKVMVYSNKTVVFY</sequence>
<dbReference type="InterPro" id="IPR004810">
    <property type="entry name" value="PurU"/>
</dbReference>
<accession>A0A1H9J8D4</accession>
<dbReference type="AlphaFoldDB" id="A0A1H9J8D4"/>
<dbReference type="Proteomes" id="UP000183658">
    <property type="component" value="Unassembled WGS sequence"/>
</dbReference>
<feature type="active site" evidence="3">
    <location>
        <position position="251"/>
    </location>
</feature>
<comment type="similarity">
    <text evidence="3">Belongs to the PurU family.</text>
</comment>
<dbReference type="InterPro" id="IPR002376">
    <property type="entry name" value="Formyl_transf_N"/>
</dbReference>
<dbReference type="PRINTS" id="PR01575">
    <property type="entry name" value="FFH4HYDRLASE"/>
</dbReference>
<keyword evidence="1 3" id="KW-0554">One-carbon metabolism</keyword>
<dbReference type="InterPro" id="IPR045865">
    <property type="entry name" value="ACT-like_dom_sf"/>
</dbReference>
<keyword evidence="7" id="KW-1185">Reference proteome</keyword>
<dbReference type="InterPro" id="IPR036477">
    <property type="entry name" value="Formyl_transf_N_sf"/>
</dbReference>
<dbReference type="GO" id="GO:0006189">
    <property type="term" value="P:'de novo' IMP biosynthetic process"/>
    <property type="evidence" value="ECO:0007669"/>
    <property type="project" value="UniProtKB-UniRule"/>
</dbReference>
<protein>
    <recommendedName>
        <fullName evidence="3 4">Formyltetrahydrofolate deformylase</fullName>
        <ecNumber evidence="3 4">3.5.1.10</ecNumber>
    </recommendedName>
    <alternativeName>
        <fullName evidence="3">Formyl-FH(4) hydrolase</fullName>
    </alternativeName>
</protein>
<comment type="function">
    <text evidence="3">Catalyzes the hydrolysis of 10-formyltetrahydrofolate (formyl-FH4) to formate and tetrahydrofolate (FH4).</text>
</comment>
<dbReference type="CDD" id="cd08648">
    <property type="entry name" value="FMT_core_Formyl-FH4-Hydrolase_C"/>
    <property type="match status" value="1"/>
</dbReference>
<feature type="domain" description="ACT" evidence="5">
    <location>
        <begin position="28"/>
        <end position="111"/>
    </location>
</feature>
<proteinExistence type="inferred from homology"/>
<evidence type="ECO:0000256" key="4">
    <source>
        <dbReference type="NCBIfam" id="TIGR00655"/>
    </source>
</evidence>
<evidence type="ECO:0000313" key="6">
    <source>
        <dbReference type="EMBL" id="SEQ83140.1"/>
    </source>
</evidence>
<dbReference type="SUPFAM" id="SSF55021">
    <property type="entry name" value="ACT-like"/>
    <property type="match status" value="1"/>
</dbReference>
<evidence type="ECO:0000313" key="7">
    <source>
        <dbReference type="Proteomes" id="UP000183658"/>
    </source>
</evidence>
<dbReference type="Pfam" id="PF00551">
    <property type="entry name" value="Formyl_trans_N"/>
    <property type="match status" value="1"/>
</dbReference>
<dbReference type="PIRSF" id="PIRSF036480">
    <property type="entry name" value="FormyFH4_hydr"/>
    <property type="match status" value="1"/>
</dbReference>
<evidence type="ECO:0000256" key="1">
    <source>
        <dbReference type="ARBA" id="ARBA00022563"/>
    </source>
</evidence>
<dbReference type="SUPFAM" id="SSF53328">
    <property type="entry name" value="Formyltransferase"/>
    <property type="match status" value="1"/>
</dbReference>
<dbReference type="UniPathway" id="UPA00074">
    <property type="reaction ID" value="UER00170"/>
</dbReference>
<comment type="catalytic activity">
    <reaction evidence="3">
        <text>(6R)-10-formyltetrahydrofolate + H2O = (6S)-5,6,7,8-tetrahydrofolate + formate + H(+)</text>
        <dbReference type="Rhea" id="RHEA:19833"/>
        <dbReference type="ChEBI" id="CHEBI:15377"/>
        <dbReference type="ChEBI" id="CHEBI:15378"/>
        <dbReference type="ChEBI" id="CHEBI:15740"/>
        <dbReference type="ChEBI" id="CHEBI:57453"/>
        <dbReference type="ChEBI" id="CHEBI:195366"/>
        <dbReference type="EC" id="3.5.1.10"/>
    </reaction>
</comment>
<dbReference type="CDD" id="cd04875">
    <property type="entry name" value="ACT_F4HF-DF"/>
    <property type="match status" value="1"/>
</dbReference>
<dbReference type="GO" id="GO:0006730">
    <property type="term" value="P:one-carbon metabolic process"/>
    <property type="evidence" value="ECO:0007669"/>
    <property type="project" value="UniProtKB-KW"/>
</dbReference>
<dbReference type="NCBIfam" id="TIGR00655">
    <property type="entry name" value="PurU"/>
    <property type="match status" value="1"/>
</dbReference>
<gene>
    <name evidence="3" type="primary">purU</name>
    <name evidence="6" type="ORF">SAMN05444355_104243</name>
</gene>
<dbReference type="PROSITE" id="PS51671">
    <property type="entry name" value="ACT"/>
    <property type="match status" value="1"/>
</dbReference>
<organism evidence="6 7">
    <name type="scientific">Flavobacterium frigoris</name>
    <dbReference type="NCBI Taxonomy" id="229204"/>
    <lineage>
        <taxon>Bacteria</taxon>
        <taxon>Pseudomonadati</taxon>
        <taxon>Bacteroidota</taxon>
        <taxon>Flavobacteriia</taxon>
        <taxon>Flavobacteriales</taxon>
        <taxon>Flavobacteriaceae</taxon>
        <taxon>Flavobacterium</taxon>
    </lineage>
</organism>
<dbReference type="EC" id="3.5.1.10" evidence="3 4"/>
<keyword evidence="2 3" id="KW-0378">Hydrolase</keyword>
<evidence type="ECO:0000259" key="5">
    <source>
        <dbReference type="PROSITE" id="PS51671"/>
    </source>
</evidence>